<evidence type="ECO:0000313" key="22">
    <source>
        <dbReference type="EMBL" id="STZ60676.1"/>
    </source>
</evidence>
<dbReference type="InterPro" id="IPR000700">
    <property type="entry name" value="PAS-assoc_C"/>
</dbReference>
<evidence type="ECO:0000256" key="10">
    <source>
        <dbReference type="ARBA" id="ARBA00022777"/>
    </source>
</evidence>
<protein>
    <recommendedName>
        <fullName evidence="15">Circadian input-output histidine kinase CikA</fullName>
        <ecNumber evidence="4">2.7.13.3</ecNumber>
    </recommendedName>
</protein>
<keyword evidence="9" id="KW-0812">Transmembrane</keyword>
<evidence type="ECO:0000256" key="12">
    <source>
        <dbReference type="ARBA" id="ARBA00022989"/>
    </source>
</evidence>
<dbReference type="Pfam" id="PF01627">
    <property type="entry name" value="Hpt"/>
    <property type="match status" value="1"/>
</dbReference>
<dbReference type="SMART" id="SM00387">
    <property type="entry name" value="HATPase_c"/>
    <property type="match status" value="1"/>
</dbReference>
<dbReference type="InterPro" id="IPR008207">
    <property type="entry name" value="Sig_transdc_His_kin_Hpt_dom"/>
</dbReference>
<comment type="similarity">
    <text evidence="3">In the N-terminal section; belongs to the phytochrome family.</text>
</comment>
<dbReference type="Pfam" id="PF02518">
    <property type="entry name" value="HATPase_c"/>
    <property type="match status" value="1"/>
</dbReference>
<evidence type="ECO:0000313" key="23">
    <source>
        <dbReference type="Proteomes" id="UP000254978"/>
    </source>
</evidence>
<evidence type="ECO:0000256" key="7">
    <source>
        <dbReference type="ARBA" id="ARBA00022553"/>
    </source>
</evidence>
<dbReference type="Proteomes" id="UP000254978">
    <property type="component" value="Unassembled WGS sequence"/>
</dbReference>
<dbReference type="InterPro" id="IPR036641">
    <property type="entry name" value="HPT_dom_sf"/>
</dbReference>
<feature type="modified residue" description="Phosphohistidine" evidence="16">
    <location>
        <position position="502"/>
    </location>
</feature>
<keyword evidence="7 17" id="KW-0597">Phosphoprotein</keyword>
<evidence type="ECO:0000256" key="4">
    <source>
        <dbReference type="ARBA" id="ARBA00012438"/>
    </source>
</evidence>
<evidence type="ECO:0000259" key="20">
    <source>
        <dbReference type="PROSITE" id="PS50113"/>
    </source>
</evidence>
<evidence type="ECO:0000256" key="1">
    <source>
        <dbReference type="ARBA" id="ARBA00000085"/>
    </source>
</evidence>
<keyword evidence="11" id="KW-0067">ATP-binding</keyword>
<dbReference type="PRINTS" id="PR00344">
    <property type="entry name" value="BCTRLSENSOR"/>
</dbReference>
<dbReference type="PROSITE" id="PS50894">
    <property type="entry name" value="HPT"/>
    <property type="match status" value="1"/>
</dbReference>
<dbReference type="Gene3D" id="1.10.287.130">
    <property type="match status" value="1"/>
</dbReference>
<dbReference type="RefSeq" id="WP_172545013.1">
    <property type="nucleotide sequence ID" value="NZ_UGQT01000001.1"/>
</dbReference>
<keyword evidence="11" id="KW-0547">Nucleotide-binding</keyword>
<dbReference type="EMBL" id="UGQT01000001">
    <property type="protein sequence ID" value="STZ60676.1"/>
    <property type="molecule type" value="Genomic_DNA"/>
</dbReference>
<dbReference type="Pfam" id="PF00512">
    <property type="entry name" value="HisKA"/>
    <property type="match status" value="1"/>
</dbReference>
<feature type="domain" description="Histidine kinase" evidence="18">
    <location>
        <begin position="64"/>
        <end position="287"/>
    </location>
</feature>
<evidence type="ECO:0000256" key="5">
    <source>
        <dbReference type="ARBA" id="ARBA00022475"/>
    </source>
</evidence>
<keyword evidence="6" id="KW-0997">Cell inner membrane</keyword>
<keyword evidence="10 22" id="KW-0418">Kinase</keyword>
<dbReference type="CDD" id="cd16922">
    <property type="entry name" value="HATPase_EvgS-ArcB-TorS-like"/>
    <property type="match status" value="1"/>
</dbReference>
<dbReference type="FunFam" id="1.10.287.130:FF:000001">
    <property type="entry name" value="Two-component sensor histidine kinase"/>
    <property type="match status" value="1"/>
</dbReference>
<evidence type="ECO:0000256" key="14">
    <source>
        <dbReference type="ARBA" id="ARBA00023136"/>
    </source>
</evidence>
<dbReference type="SUPFAM" id="SSF52172">
    <property type="entry name" value="CheY-like"/>
    <property type="match status" value="1"/>
</dbReference>
<dbReference type="AlphaFoldDB" id="A0A378TM28"/>
<keyword evidence="23" id="KW-1185">Reference proteome</keyword>
<keyword evidence="8 22" id="KW-0808">Transferase</keyword>
<keyword evidence="13" id="KW-0902">Two-component regulatory system</keyword>
<evidence type="ECO:0000259" key="21">
    <source>
        <dbReference type="PROSITE" id="PS50894"/>
    </source>
</evidence>
<feature type="domain" description="HPt" evidence="21">
    <location>
        <begin position="463"/>
        <end position="556"/>
    </location>
</feature>
<dbReference type="FunFam" id="3.30.565.10:FF:000010">
    <property type="entry name" value="Sensor histidine kinase RcsC"/>
    <property type="match status" value="1"/>
</dbReference>
<dbReference type="PANTHER" id="PTHR43047">
    <property type="entry name" value="TWO-COMPONENT HISTIDINE PROTEIN KINASE"/>
    <property type="match status" value="1"/>
</dbReference>
<dbReference type="InterPro" id="IPR011006">
    <property type="entry name" value="CheY-like_superfamily"/>
</dbReference>
<name>A0A378TM28_9MYCO</name>
<dbReference type="CDD" id="cd00082">
    <property type="entry name" value="HisKA"/>
    <property type="match status" value="1"/>
</dbReference>
<dbReference type="PROSITE" id="PS50113">
    <property type="entry name" value="PAC"/>
    <property type="match status" value="1"/>
</dbReference>
<dbReference type="SUPFAM" id="SSF47384">
    <property type="entry name" value="Homodimeric domain of signal transducing histidine kinase"/>
    <property type="match status" value="1"/>
</dbReference>
<dbReference type="SUPFAM" id="SSF55874">
    <property type="entry name" value="ATPase domain of HSP90 chaperone/DNA topoisomerase II/histidine kinase"/>
    <property type="match status" value="1"/>
</dbReference>
<evidence type="ECO:0000256" key="3">
    <source>
        <dbReference type="ARBA" id="ARBA00006402"/>
    </source>
</evidence>
<dbReference type="SMART" id="SM00448">
    <property type="entry name" value="REC"/>
    <property type="match status" value="1"/>
</dbReference>
<evidence type="ECO:0000256" key="15">
    <source>
        <dbReference type="ARBA" id="ARBA00074306"/>
    </source>
</evidence>
<dbReference type="InterPro" id="IPR036890">
    <property type="entry name" value="HATPase_C_sf"/>
</dbReference>
<dbReference type="Gene3D" id="3.30.565.10">
    <property type="entry name" value="Histidine kinase-like ATPase, C-terminal domain"/>
    <property type="match status" value="1"/>
</dbReference>
<comment type="subcellular location">
    <subcellularLocation>
        <location evidence="2">Cell inner membrane</location>
        <topology evidence="2">Multi-pass membrane protein</topology>
    </subcellularLocation>
</comment>
<evidence type="ECO:0000256" key="13">
    <source>
        <dbReference type="ARBA" id="ARBA00023012"/>
    </source>
</evidence>
<accession>A0A378TM28</accession>
<dbReference type="CDD" id="cd17546">
    <property type="entry name" value="REC_hyHK_CKI1_RcsC-like"/>
    <property type="match status" value="1"/>
</dbReference>
<dbReference type="InterPro" id="IPR001789">
    <property type="entry name" value="Sig_transdc_resp-reg_receiver"/>
</dbReference>
<proteinExistence type="inferred from homology"/>
<dbReference type="EC" id="2.7.13.3" evidence="4"/>
<keyword evidence="5" id="KW-1003">Cell membrane</keyword>
<dbReference type="InterPro" id="IPR005467">
    <property type="entry name" value="His_kinase_dom"/>
</dbReference>
<feature type="modified residue" description="4-aspartylphosphate" evidence="17">
    <location>
        <position position="358"/>
    </location>
</feature>
<dbReference type="GO" id="GO:0000155">
    <property type="term" value="F:phosphorelay sensor kinase activity"/>
    <property type="evidence" value="ECO:0007669"/>
    <property type="project" value="InterPro"/>
</dbReference>
<feature type="domain" description="PAC" evidence="20">
    <location>
        <begin position="1"/>
        <end position="46"/>
    </location>
</feature>
<keyword evidence="12" id="KW-1133">Transmembrane helix</keyword>
<evidence type="ECO:0000259" key="19">
    <source>
        <dbReference type="PROSITE" id="PS50110"/>
    </source>
</evidence>
<keyword evidence="14" id="KW-0472">Membrane</keyword>
<evidence type="ECO:0000256" key="17">
    <source>
        <dbReference type="PROSITE-ProRule" id="PRU00169"/>
    </source>
</evidence>
<comment type="catalytic activity">
    <reaction evidence="1">
        <text>ATP + protein L-histidine = ADP + protein N-phospho-L-histidine.</text>
        <dbReference type="EC" id="2.7.13.3"/>
    </reaction>
</comment>
<evidence type="ECO:0000256" key="16">
    <source>
        <dbReference type="PROSITE-ProRule" id="PRU00110"/>
    </source>
</evidence>
<evidence type="ECO:0000259" key="18">
    <source>
        <dbReference type="PROSITE" id="PS50109"/>
    </source>
</evidence>
<dbReference type="SUPFAM" id="SSF47226">
    <property type="entry name" value="Histidine-containing phosphotransfer domain, HPT domain"/>
    <property type="match status" value="1"/>
</dbReference>
<dbReference type="PROSITE" id="PS50109">
    <property type="entry name" value="HIS_KIN"/>
    <property type="match status" value="1"/>
</dbReference>
<dbReference type="PROSITE" id="PS50110">
    <property type="entry name" value="RESPONSE_REGULATORY"/>
    <property type="match status" value="1"/>
</dbReference>
<evidence type="ECO:0000256" key="2">
    <source>
        <dbReference type="ARBA" id="ARBA00004429"/>
    </source>
</evidence>
<dbReference type="Pfam" id="PF00072">
    <property type="entry name" value="Response_reg"/>
    <property type="match status" value="1"/>
</dbReference>
<dbReference type="Gene3D" id="1.20.120.160">
    <property type="entry name" value="HPT domain"/>
    <property type="match status" value="1"/>
</dbReference>
<evidence type="ECO:0000256" key="9">
    <source>
        <dbReference type="ARBA" id="ARBA00022692"/>
    </source>
</evidence>
<dbReference type="InterPro" id="IPR004358">
    <property type="entry name" value="Sig_transdc_His_kin-like_C"/>
</dbReference>
<evidence type="ECO:0000256" key="11">
    <source>
        <dbReference type="ARBA" id="ARBA00022840"/>
    </source>
</evidence>
<sequence length="560" mass="59620">MNAAGDHVWVEGHGKPYIGGGGVPDGVIVAVRNIDAQVEVEQELQRARDSALALAEAKSDYVSTVSHEIRSPLHAISGFSELLENQLSAEGLSEAAEWSRRVQAEAGRLTRLIEDLLDLSRLDAGRTLIAAKAFRLRRVVDEVIALSKLDAEAKGLRLDYSVDPTISDWRIGDADRLHQVLSNLVSNARKFTREGYIDVNVSQVATGAAEGLVRFAVTDTGPGIPGEDIDRIMQPFAQVWRSDAEQGSGLGLAISDKLVKAMGGTGLEVASLEGHGSTFHFTVPLPESAPADPSSGPDLTPTESAGTKTILVVDDNVTNQLLIEVQLHKLGYRCEIASNGSEALERLDTQRFDAVLMDCNMPVMDGYEATRRIRAGERGTGDHLPVLALTASASGSNRDACERAGMDSFLSKPLLLSRLAEELGRFIGAGDTPDGTTPSGNDCHRVPPILDHARVDRLLEELGAGAIGKVLSAFTTEMPGRLAELRRTAAQGDPDAVRRSAHALRSPSAMLGATALAEHLRAVEESSDPASGALDGRLADLVADSLDQLHAKLGLQTKEG</sequence>
<dbReference type="Gene3D" id="3.40.50.2300">
    <property type="match status" value="1"/>
</dbReference>
<dbReference type="InterPro" id="IPR003594">
    <property type="entry name" value="HATPase_dom"/>
</dbReference>
<feature type="domain" description="Response regulatory" evidence="19">
    <location>
        <begin position="309"/>
        <end position="427"/>
    </location>
</feature>
<gene>
    <name evidence="22" type="primary">arcB_1</name>
    <name evidence="22" type="ORF">NCTC10821_04220</name>
</gene>
<evidence type="ECO:0000256" key="6">
    <source>
        <dbReference type="ARBA" id="ARBA00022519"/>
    </source>
</evidence>
<dbReference type="InterPro" id="IPR036097">
    <property type="entry name" value="HisK_dim/P_sf"/>
</dbReference>
<organism evidence="22 23">
    <name type="scientific">Mycolicibacterium tokaiense</name>
    <dbReference type="NCBI Taxonomy" id="39695"/>
    <lineage>
        <taxon>Bacteria</taxon>
        <taxon>Bacillati</taxon>
        <taxon>Actinomycetota</taxon>
        <taxon>Actinomycetes</taxon>
        <taxon>Mycobacteriales</taxon>
        <taxon>Mycobacteriaceae</taxon>
        <taxon>Mycolicibacterium</taxon>
    </lineage>
</organism>
<dbReference type="SMART" id="SM00388">
    <property type="entry name" value="HisKA"/>
    <property type="match status" value="1"/>
</dbReference>
<reference evidence="22 23" key="1">
    <citation type="submission" date="2018-06" db="EMBL/GenBank/DDBJ databases">
        <authorList>
            <consortium name="Pathogen Informatics"/>
            <person name="Doyle S."/>
        </authorList>
    </citation>
    <scope>NUCLEOTIDE SEQUENCE [LARGE SCALE GENOMIC DNA]</scope>
    <source>
        <strain evidence="22 23">NCTC10821</strain>
    </source>
</reference>
<evidence type="ECO:0000256" key="8">
    <source>
        <dbReference type="ARBA" id="ARBA00022679"/>
    </source>
</evidence>
<dbReference type="GO" id="GO:0005886">
    <property type="term" value="C:plasma membrane"/>
    <property type="evidence" value="ECO:0007669"/>
    <property type="project" value="UniProtKB-SubCell"/>
</dbReference>
<dbReference type="InterPro" id="IPR003661">
    <property type="entry name" value="HisK_dim/P_dom"/>
</dbReference>